<dbReference type="Proteomes" id="UP001064048">
    <property type="component" value="Chromosome 27"/>
</dbReference>
<name>A0ACC0KZH5_CHOFU</name>
<keyword evidence="2" id="KW-1185">Reference proteome</keyword>
<protein>
    <submittedName>
        <fullName evidence="1">Uncharacterized protein</fullName>
    </submittedName>
</protein>
<reference evidence="1 2" key="1">
    <citation type="journal article" date="2022" name="Genome Biol. Evol.">
        <title>The Spruce Budworm Genome: Reconstructing the Evolutionary History of Antifreeze Proteins.</title>
        <authorList>
            <person name="Beliveau C."/>
            <person name="Gagne P."/>
            <person name="Picq S."/>
            <person name="Vernygora O."/>
            <person name="Keeling C.I."/>
            <person name="Pinkney K."/>
            <person name="Doucet D."/>
            <person name="Wen F."/>
            <person name="Johnston J.S."/>
            <person name="Maaroufi H."/>
            <person name="Boyle B."/>
            <person name="Laroche J."/>
            <person name="Dewar K."/>
            <person name="Juretic N."/>
            <person name="Blackburn G."/>
            <person name="Nisole A."/>
            <person name="Brunet B."/>
            <person name="Brandao M."/>
            <person name="Lumley L."/>
            <person name="Duan J."/>
            <person name="Quan G."/>
            <person name="Lucarotti C.J."/>
            <person name="Roe A.D."/>
            <person name="Sperling F.A.H."/>
            <person name="Levesque R.C."/>
            <person name="Cusson M."/>
        </authorList>
    </citation>
    <scope>NUCLEOTIDE SEQUENCE [LARGE SCALE GENOMIC DNA]</scope>
    <source>
        <strain evidence="1">Glfc:IPQL:Cfum</strain>
    </source>
</reference>
<dbReference type="EMBL" id="CM046127">
    <property type="protein sequence ID" value="KAI8441511.1"/>
    <property type="molecule type" value="Genomic_DNA"/>
</dbReference>
<accession>A0ACC0KZH5</accession>
<sequence length="266" mass="30177">MQNGIEYNEDEGEIQTNDHETTDEDTKGLNFDYGSLCTVGKLWVVALRAILLGAKMCFIPSVKAAYPPKVPERPKPMKYKDLPLYESPHYEYKDHNADKLRCPNMDQKIVQTILLPHVSVYRKEVQKTLCFAKSELIDTYKEVKTDYRTAEKRILNYMRDPKNDTLKKACMTIGVVTGFYLGSGGGIPRKFFGTAMGTCAAGSICYPKETDEGFRTFMYYVGKGLVAFYNSYCGKNFSFRERVACTRDLPTMPKVPTKPLPACPKK</sequence>
<gene>
    <name evidence="1" type="ORF">MSG28_015099</name>
</gene>
<organism evidence="1 2">
    <name type="scientific">Choristoneura fumiferana</name>
    <name type="common">Spruce budworm moth</name>
    <name type="synonym">Archips fumiferana</name>
    <dbReference type="NCBI Taxonomy" id="7141"/>
    <lineage>
        <taxon>Eukaryota</taxon>
        <taxon>Metazoa</taxon>
        <taxon>Ecdysozoa</taxon>
        <taxon>Arthropoda</taxon>
        <taxon>Hexapoda</taxon>
        <taxon>Insecta</taxon>
        <taxon>Pterygota</taxon>
        <taxon>Neoptera</taxon>
        <taxon>Endopterygota</taxon>
        <taxon>Lepidoptera</taxon>
        <taxon>Glossata</taxon>
        <taxon>Ditrysia</taxon>
        <taxon>Tortricoidea</taxon>
        <taxon>Tortricidae</taxon>
        <taxon>Tortricinae</taxon>
        <taxon>Choristoneura</taxon>
    </lineage>
</organism>
<evidence type="ECO:0000313" key="1">
    <source>
        <dbReference type="EMBL" id="KAI8441511.1"/>
    </source>
</evidence>
<evidence type="ECO:0000313" key="2">
    <source>
        <dbReference type="Proteomes" id="UP001064048"/>
    </source>
</evidence>
<proteinExistence type="predicted"/>
<comment type="caution">
    <text evidence="1">The sequence shown here is derived from an EMBL/GenBank/DDBJ whole genome shotgun (WGS) entry which is preliminary data.</text>
</comment>